<accession>A0AAQ1QYW1</accession>
<sequence>MWVQLAIAVAMMVISYAMTSSMNQGMKPEAGSLDIPTAEEGGNVPVVFGENLLKNTNVIWYGDPKITKIKSKGGKK</sequence>
<feature type="chain" id="PRO_5042892277" evidence="1">
    <location>
        <begin position="20"/>
        <end position="76"/>
    </location>
</feature>
<keyword evidence="1" id="KW-0732">Signal</keyword>
<dbReference type="EMBL" id="FOLS01000028">
    <property type="protein sequence ID" value="SFD52649.1"/>
    <property type="molecule type" value="Genomic_DNA"/>
</dbReference>
<comment type="caution">
    <text evidence="2">The sequence shown here is derived from an EMBL/GenBank/DDBJ whole genome shotgun (WGS) entry which is preliminary data.</text>
</comment>
<dbReference type="RefSeq" id="WP_074983567.1">
    <property type="nucleotide sequence ID" value="NZ_FOLS01000028.1"/>
</dbReference>
<proteinExistence type="predicted"/>
<dbReference type="Proteomes" id="UP000183385">
    <property type="component" value="Unassembled WGS sequence"/>
</dbReference>
<dbReference type="AlphaFoldDB" id="A0AAQ1QYW1"/>
<keyword evidence="3" id="KW-1185">Reference proteome</keyword>
<protein>
    <submittedName>
        <fullName evidence="2">Uncharacterized protein</fullName>
    </submittedName>
</protein>
<gene>
    <name evidence="2" type="ORF">SAMN05216577_12845</name>
</gene>
<evidence type="ECO:0000256" key="1">
    <source>
        <dbReference type="SAM" id="SignalP"/>
    </source>
</evidence>
<evidence type="ECO:0000313" key="3">
    <source>
        <dbReference type="Proteomes" id="UP000183385"/>
    </source>
</evidence>
<name>A0AAQ1QYW1_9PSED</name>
<reference evidence="2 3" key="1">
    <citation type="submission" date="2016-10" db="EMBL/GenBank/DDBJ databases">
        <authorList>
            <person name="Varghese N."/>
            <person name="Submissions S."/>
        </authorList>
    </citation>
    <scope>NUCLEOTIDE SEQUENCE [LARGE SCALE GENOMIC DNA]</scope>
    <source>
        <strain evidence="2 3">LMG 18378</strain>
    </source>
</reference>
<evidence type="ECO:0000313" key="2">
    <source>
        <dbReference type="EMBL" id="SFD52649.1"/>
    </source>
</evidence>
<organism evidence="2 3">
    <name type="scientific">Pseudomonas citronellolis</name>
    <dbReference type="NCBI Taxonomy" id="53408"/>
    <lineage>
        <taxon>Bacteria</taxon>
        <taxon>Pseudomonadati</taxon>
        <taxon>Pseudomonadota</taxon>
        <taxon>Gammaproteobacteria</taxon>
        <taxon>Pseudomonadales</taxon>
        <taxon>Pseudomonadaceae</taxon>
        <taxon>Pseudomonas</taxon>
    </lineage>
</organism>
<feature type="signal peptide" evidence="1">
    <location>
        <begin position="1"/>
        <end position="19"/>
    </location>
</feature>